<evidence type="ECO:0000256" key="1">
    <source>
        <dbReference type="SAM" id="SignalP"/>
    </source>
</evidence>
<feature type="signal peptide" evidence="1">
    <location>
        <begin position="1"/>
        <end position="18"/>
    </location>
</feature>
<accession>A0A0B9G6Y0</accession>
<protein>
    <submittedName>
        <fullName evidence="2">Uncharacterized protein</fullName>
    </submittedName>
</protein>
<sequence length="288" mass="32323">MKKLITAALFCIAPMCFAEHSNSSDVMSLVNPPDGRLAYVSDGNSPDPDDIAANGVVFALLQGSGLSDRLVHFSHSCDLDPFKNPGIQKIDEINELRRQKILQFVADESIEFFGPFENLRQDYNCREDQAGATNDLVDAINASTEDDPLWIIEAGEPDLIGYALESAEPEKRQFVYVVTHHPFNDNSGDYFTWQQILDFGIVEKRISDQNVNLQTPMGEWDWAKNHDNKGIAFLWNMFAYVEHDSVVDFQTNKFDCSDAGMAYWWITGADNGGNQLATPEDLKAMLLL</sequence>
<dbReference type="Proteomes" id="UP000031278">
    <property type="component" value="Unassembled WGS sequence"/>
</dbReference>
<name>A0A0B9G6Y0_9GAMM</name>
<evidence type="ECO:0000313" key="2">
    <source>
        <dbReference type="EMBL" id="KHT64409.1"/>
    </source>
</evidence>
<keyword evidence="1" id="KW-0732">Signal</keyword>
<dbReference type="AlphaFoldDB" id="A0A0B9G6Y0"/>
<dbReference type="RefSeq" id="WP_039459961.1">
    <property type="nucleotide sequence ID" value="NZ_JWLZ01000090.1"/>
</dbReference>
<proteinExistence type="predicted"/>
<organism evidence="2 3">
    <name type="scientific">Photobacterium gaetbulicola</name>
    <dbReference type="NCBI Taxonomy" id="1295392"/>
    <lineage>
        <taxon>Bacteria</taxon>
        <taxon>Pseudomonadati</taxon>
        <taxon>Pseudomonadota</taxon>
        <taxon>Gammaproteobacteria</taxon>
        <taxon>Vibrionales</taxon>
        <taxon>Vibrionaceae</taxon>
        <taxon>Photobacterium</taxon>
    </lineage>
</organism>
<comment type="caution">
    <text evidence="2">The sequence shown here is derived from an EMBL/GenBank/DDBJ whole genome shotgun (WGS) entry which is preliminary data.</text>
</comment>
<feature type="chain" id="PRO_5002127878" evidence="1">
    <location>
        <begin position="19"/>
        <end position="288"/>
    </location>
</feature>
<evidence type="ECO:0000313" key="3">
    <source>
        <dbReference type="Proteomes" id="UP000031278"/>
    </source>
</evidence>
<gene>
    <name evidence="2" type="ORF">RJ45_06765</name>
</gene>
<reference evidence="2 3" key="1">
    <citation type="submission" date="2014-12" db="EMBL/GenBank/DDBJ databases">
        <title>Genome sequencing of Photobacterium gaetbulicola AD005a.</title>
        <authorList>
            <person name="Adrian T.G.S."/>
            <person name="Chan K.G."/>
        </authorList>
    </citation>
    <scope>NUCLEOTIDE SEQUENCE [LARGE SCALE GENOMIC DNA]</scope>
    <source>
        <strain evidence="2 3">AD005a</strain>
    </source>
</reference>
<dbReference type="EMBL" id="JWLZ01000090">
    <property type="protein sequence ID" value="KHT64409.1"/>
    <property type="molecule type" value="Genomic_DNA"/>
</dbReference>